<dbReference type="RefSeq" id="WP_143163922.1">
    <property type="nucleotide sequence ID" value="NZ_FRBP01000001.1"/>
</dbReference>
<dbReference type="Proteomes" id="UP000184012">
    <property type="component" value="Unassembled WGS sequence"/>
</dbReference>
<protein>
    <submittedName>
        <fullName evidence="1">Uncharacterized protein</fullName>
    </submittedName>
</protein>
<evidence type="ECO:0000313" key="2">
    <source>
        <dbReference type="Proteomes" id="UP000184012"/>
    </source>
</evidence>
<dbReference type="EMBL" id="FRBP01000001">
    <property type="protein sequence ID" value="SHK93985.1"/>
    <property type="molecule type" value="Genomic_DNA"/>
</dbReference>
<comment type="caution">
    <text evidence="1">The sequence shown here is derived from an EMBL/GenBank/DDBJ whole genome shotgun (WGS) entry which is preliminary data.</text>
</comment>
<organism evidence="1 2">
    <name type="scientific">Eubacterium callanderi</name>
    <dbReference type="NCBI Taxonomy" id="53442"/>
    <lineage>
        <taxon>Bacteria</taxon>
        <taxon>Bacillati</taxon>
        <taxon>Bacillota</taxon>
        <taxon>Clostridia</taxon>
        <taxon>Eubacteriales</taxon>
        <taxon>Eubacteriaceae</taxon>
        <taxon>Eubacterium</taxon>
    </lineage>
</organism>
<dbReference type="AlphaFoldDB" id="A0AB74EVL8"/>
<evidence type="ECO:0000313" key="1">
    <source>
        <dbReference type="EMBL" id="SHK93985.1"/>
    </source>
</evidence>
<proteinExistence type="predicted"/>
<gene>
    <name evidence="1" type="ORF">SAMN04515649_101325</name>
</gene>
<sequence length="155" mass="18044">MIRKCQICGKEFETKTSRGIKYCSKACRMERNRIKQYGEKIEKTCAFCGKKFLGTEGIKYCSSECRIEKNRVKQHVEKTEKTCLFCGEKFKGTQRQVFCSAECRAGYHGRNYQQFKQPEPRLTTKEVQQVEKAAREHNLSYGQYVGAKRLKEATP</sequence>
<accession>A0AB74EVL8</accession>
<name>A0AB74EVL8_9FIRM</name>
<reference evidence="1 2" key="1">
    <citation type="submission" date="2016-11" db="EMBL/GenBank/DDBJ databases">
        <authorList>
            <person name="Varghese N."/>
            <person name="Submissions S."/>
        </authorList>
    </citation>
    <scope>NUCLEOTIDE SEQUENCE [LARGE SCALE GENOMIC DNA]</scope>
    <source>
        <strain evidence="1 2">FD</strain>
    </source>
</reference>